<dbReference type="CDD" id="cd19379">
    <property type="entry name" value="TGF_beta_GSDF"/>
    <property type="match status" value="1"/>
</dbReference>
<evidence type="ECO:0000259" key="4">
    <source>
        <dbReference type="Pfam" id="PF00019"/>
    </source>
</evidence>
<dbReference type="SUPFAM" id="SSF57501">
    <property type="entry name" value="Cystine-knot cytokines"/>
    <property type="match status" value="1"/>
</dbReference>
<dbReference type="InterPro" id="IPR029034">
    <property type="entry name" value="Cystine-knot_cytokine"/>
</dbReference>
<dbReference type="Pfam" id="PF00019">
    <property type="entry name" value="TGF_beta"/>
    <property type="match status" value="1"/>
</dbReference>
<sequence>MTPRFVSRPVEYWNVTIRVLRNASLHFWADLGWEHWILYPEQITYVACASCRHTRDLVSPRCRQDRPTKGSRTGKRSCCKAVKTVWIPIVYVDEDLSLVTSNIPLTEECGW</sequence>
<dbReference type="Proteomes" id="UP000287033">
    <property type="component" value="Unassembled WGS sequence"/>
</dbReference>
<dbReference type="InterPro" id="IPR001839">
    <property type="entry name" value="TGF-b_C"/>
</dbReference>
<name>A0A401RQ44_CHIPU</name>
<gene>
    <name evidence="5" type="ORF">chiPu_0021335</name>
</gene>
<dbReference type="Gene3D" id="2.10.90.10">
    <property type="entry name" value="Cystine-knot cytokines"/>
    <property type="match status" value="1"/>
</dbReference>
<dbReference type="OrthoDB" id="9949245at2759"/>
<keyword evidence="2" id="KW-0964">Secreted</keyword>
<dbReference type="GO" id="GO:0008083">
    <property type="term" value="F:growth factor activity"/>
    <property type="evidence" value="ECO:0007669"/>
    <property type="project" value="UniProtKB-KW"/>
</dbReference>
<evidence type="ECO:0000256" key="2">
    <source>
        <dbReference type="ARBA" id="ARBA00022525"/>
    </source>
</evidence>
<organism evidence="5 6">
    <name type="scientific">Chiloscyllium punctatum</name>
    <name type="common">Brownbanded bambooshark</name>
    <name type="synonym">Hemiscyllium punctatum</name>
    <dbReference type="NCBI Taxonomy" id="137246"/>
    <lineage>
        <taxon>Eukaryota</taxon>
        <taxon>Metazoa</taxon>
        <taxon>Chordata</taxon>
        <taxon>Craniata</taxon>
        <taxon>Vertebrata</taxon>
        <taxon>Chondrichthyes</taxon>
        <taxon>Elasmobranchii</taxon>
        <taxon>Galeomorphii</taxon>
        <taxon>Galeoidea</taxon>
        <taxon>Orectolobiformes</taxon>
        <taxon>Hemiscylliidae</taxon>
        <taxon>Chiloscyllium</taxon>
    </lineage>
</organism>
<dbReference type="GO" id="GO:0005576">
    <property type="term" value="C:extracellular region"/>
    <property type="evidence" value="ECO:0007669"/>
    <property type="project" value="UniProtKB-SubCell"/>
</dbReference>
<comment type="subcellular location">
    <subcellularLocation>
        <location evidence="1">Secreted</location>
    </subcellularLocation>
</comment>
<dbReference type="EMBL" id="BEZZ01003728">
    <property type="protein sequence ID" value="GCC20282.1"/>
    <property type="molecule type" value="Genomic_DNA"/>
</dbReference>
<comment type="similarity">
    <text evidence="3">Belongs to the TGF-beta family.</text>
</comment>
<proteinExistence type="inferred from homology"/>
<accession>A0A401RQ44</accession>
<evidence type="ECO:0000256" key="1">
    <source>
        <dbReference type="ARBA" id="ARBA00004613"/>
    </source>
</evidence>
<dbReference type="STRING" id="137246.A0A401RQ44"/>
<feature type="domain" description="TGF-beta family profile" evidence="4">
    <location>
        <begin position="27"/>
        <end position="109"/>
    </location>
</feature>
<keyword evidence="6" id="KW-1185">Reference proteome</keyword>
<comment type="caution">
    <text evidence="5">The sequence shown here is derived from an EMBL/GenBank/DDBJ whole genome shotgun (WGS) entry which is preliminary data.</text>
</comment>
<protein>
    <recommendedName>
        <fullName evidence="4">TGF-beta family profile domain-containing protein</fullName>
    </recommendedName>
</protein>
<evidence type="ECO:0000256" key="3">
    <source>
        <dbReference type="RuleBase" id="RU000354"/>
    </source>
</evidence>
<dbReference type="AlphaFoldDB" id="A0A401RQ44"/>
<evidence type="ECO:0000313" key="5">
    <source>
        <dbReference type="EMBL" id="GCC20282.1"/>
    </source>
</evidence>
<evidence type="ECO:0000313" key="6">
    <source>
        <dbReference type="Proteomes" id="UP000287033"/>
    </source>
</evidence>
<keyword evidence="3" id="KW-0339">Growth factor</keyword>
<reference evidence="5 6" key="1">
    <citation type="journal article" date="2018" name="Nat. Ecol. Evol.">
        <title>Shark genomes provide insights into elasmobranch evolution and the origin of vertebrates.</title>
        <authorList>
            <person name="Hara Y"/>
            <person name="Yamaguchi K"/>
            <person name="Onimaru K"/>
            <person name="Kadota M"/>
            <person name="Koyanagi M"/>
            <person name="Keeley SD"/>
            <person name="Tatsumi K"/>
            <person name="Tanaka K"/>
            <person name="Motone F"/>
            <person name="Kageyama Y"/>
            <person name="Nozu R"/>
            <person name="Adachi N"/>
            <person name="Nishimura O"/>
            <person name="Nakagawa R"/>
            <person name="Tanegashima C"/>
            <person name="Kiyatake I"/>
            <person name="Matsumoto R"/>
            <person name="Murakumo K"/>
            <person name="Nishida K"/>
            <person name="Terakita A"/>
            <person name="Kuratani S"/>
            <person name="Sato K"/>
            <person name="Hyodo S Kuraku.S."/>
        </authorList>
    </citation>
    <scope>NUCLEOTIDE SEQUENCE [LARGE SCALE GENOMIC DNA]</scope>
</reference>